<keyword evidence="4" id="KW-0804">Transcription</keyword>
<evidence type="ECO:0000256" key="2">
    <source>
        <dbReference type="ARBA" id="ARBA00023015"/>
    </source>
</evidence>
<dbReference type="NCBIfam" id="TIGR02937">
    <property type="entry name" value="sigma70-ECF"/>
    <property type="match status" value="1"/>
</dbReference>
<dbReference type="PANTHER" id="PTHR43133">
    <property type="entry name" value="RNA POLYMERASE ECF-TYPE SIGMA FACTO"/>
    <property type="match status" value="1"/>
</dbReference>
<comment type="similarity">
    <text evidence="1">Belongs to the sigma-70 factor family. ECF subfamily.</text>
</comment>
<dbReference type="InterPro" id="IPR013249">
    <property type="entry name" value="RNA_pol_sigma70_r4_t2"/>
</dbReference>
<dbReference type="NCBIfam" id="TIGR02985">
    <property type="entry name" value="Sig70_bacteroi1"/>
    <property type="match status" value="1"/>
</dbReference>
<dbReference type="Proteomes" id="UP001193389">
    <property type="component" value="Chromosome"/>
</dbReference>
<reference evidence="7" key="1">
    <citation type="journal article" date="2020" name="Int. J. Syst. Evol. Microbiol.">
        <title>Aquipluma nitroreducens gen. nov. sp. nov., a novel facultatively anaerobic bacterium isolated from a freshwater lake.</title>
        <authorList>
            <person name="Watanabe M."/>
            <person name="Kojima H."/>
            <person name="Fukui M."/>
        </authorList>
    </citation>
    <scope>NUCLEOTIDE SEQUENCE</scope>
    <source>
        <strain evidence="7">MeG22</strain>
    </source>
</reference>
<dbReference type="InterPro" id="IPR014284">
    <property type="entry name" value="RNA_pol_sigma-70_dom"/>
</dbReference>
<dbReference type="InterPro" id="IPR007627">
    <property type="entry name" value="RNA_pol_sigma70_r2"/>
</dbReference>
<evidence type="ECO:0000256" key="3">
    <source>
        <dbReference type="ARBA" id="ARBA00023082"/>
    </source>
</evidence>
<dbReference type="Gene3D" id="1.10.10.10">
    <property type="entry name" value="Winged helix-like DNA-binding domain superfamily/Winged helix DNA-binding domain"/>
    <property type="match status" value="1"/>
</dbReference>
<evidence type="ECO:0000259" key="6">
    <source>
        <dbReference type="Pfam" id="PF08281"/>
    </source>
</evidence>
<gene>
    <name evidence="7" type="ORF">AQPE_2272</name>
</gene>
<sequence>MGVNETKLISDYGLAESIKNSNQGVFELVFNYYYSGLVIYADQIIKDTAISEDIVQSVFMKLWETRESIEIRSFRSYFIQCVKNRCIDHLRNQQVKHRFDNRIPDANHLVMEEDLWTKNELAELIQNAVDDLAPRCREIFWMSRYENLKVAEIAEKLNISKRTVETQISKALKILRVKLVDYISVLILYFFY</sequence>
<dbReference type="Gene3D" id="1.10.1740.10">
    <property type="match status" value="1"/>
</dbReference>
<dbReference type="InterPro" id="IPR013325">
    <property type="entry name" value="RNA_pol_sigma_r2"/>
</dbReference>
<organism evidence="7 8">
    <name type="scientific">Aquipluma nitroreducens</name>
    <dbReference type="NCBI Taxonomy" id="2010828"/>
    <lineage>
        <taxon>Bacteria</taxon>
        <taxon>Pseudomonadati</taxon>
        <taxon>Bacteroidota</taxon>
        <taxon>Bacteroidia</taxon>
        <taxon>Marinilabiliales</taxon>
        <taxon>Prolixibacteraceae</taxon>
        <taxon>Aquipluma</taxon>
    </lineage>
</organism>
<dbReference type="CDD" id="cd06171">
    <property type="entry name" value="Sigma70_r4"/>
    <property type="match status" value="1"/>
</dbReference>
<dbReference type="InterPro" id="IPR014327">
    <property type="entry name" value="RNA_pol_sigma70_bacteroid"/>
</dbReference>
<accession>A0A5K7S987</accession>
<evidence type="ECO:0000313" key="7">
    <source>
        <dbReference type="EMBL" id="BBE18112.1"/>
    </source>
</evidence>
<keyword evidence="3" id="KW-0731">Sigma factor</keyword>
<keyword evidence="2" id="KW-0805">Transcription regulation</keyword>
<dbReference type="EMBL" id="AP018694">
    <property type="protein sequence ID" value="BBE18112.1"/>
    <property type="molecule type" value="Genomic_DNA"/>
</dbReference>
<evidence type="ECO:0000313" key="8">
    <source>
        <dbReference type="Proteomes" id="UP001193389"/>
    </source>
</evidence>
<proteinExistence type="inferred from homology"/>
<name>A0A5K7S987_9BACT</name>
<dbReference type="PANTHER" id="PTHR43133:SF46">
    <property type="entry name" value="RNA POLYMERASE SIGMA-70 FACTOR ECF SUBFAMILY"/>
    <property type="match status" value="1"/>
</dbReference>
<dbReference type="InterPro" id="IPR013324">
    <property type="entry name" value="RNA_pol_sigma_r3/r4-like"/>
</dbReference>
<dbReference type="AlphaFoldDB" id="A0A5K7S987"/>
<feature type="domain" description="RNA polymerase sigma-70 region 2" evidence="5">
    <location>
        <begin position="30"/>
        <end position="94"/>
    </location>
</feature>
<keyword evidence="8" id="KW-1185">Reference proteome</keyword>
<dbReference type="InterPro" id="IPR039425">
    <property type="entry name" value="RNA_pol_sigma-70-like"/>
</dbReference>
<evidence type="ECO:0000256" key="1">
    <source>
        <dbReference type="ARBA" id="ARBA00010641"/>
    </source>
</evidence>
<dbReference type="Pfam" id="PF04542">
    <property type="entry name" value="Sigma70_r2"/>
    <property type="match status" value="1"/>
</dbReference>
<dbReference type="KEGG" id="anf:AQPE_2272"/>
<dbReference type="RefSeq" id="WP_318351043.1">
    <property type="nucleotide sequence ID" value="NZ_AP018694.1"/>
</dbReference>
<dbReference type="InterPro" id="IPR036388">
    <property type="entry name" value="WH-like_DNA-bd_sf"/>
</dbReference>
<dbReference type="GO" id="GO:0003677">
    <property type="term" value="F:DNA binding"/>
    <property type="evidence" value="ECO:0007669"/>
    <property type="project" value="InterPro"/>
</dbReference>
<evidence type="ECO:0000259" key="5">
    <source>
        <dbReference type="Pfam" id="PF04542"/>
    </source>
</evidence>
<dbReference type="GO" id="GO:0016987">
    <property type="term" value="F:sigma factor activity"/>
    <property type="evidence" value="ECO:0007669"/>
    <property type="project" value="UniProtKB-KW"/>
</dbReference>
<protein>
    <submittedName>
        <fullName evidence="7">RNA polymerase ECF-type sigma factor</fullName>
    </submittedName>
</protein>
<evidence type="ECO:0000256" key="4">
    <source>
        <dbReference type="ARBA" id="ARBA00023163"/>
    </source>
</evidence>
<dbReference type="Pfam" id="PF08281">
    <property type="entry name" value="Sigma70_r4_2"/>
    <property type="match status" value="1"/>
</dbReference>
<feature type="domain" description="RNA polymerase sigma factor 70 region 4 type 2" evidence="6">
    <location>
        <begin position="123"/>
        <end position="174"/>
    </location>
</feature>
<dbReference type="GO" id="GO:0006352">
    <property type="term" value="P:DNA-templated transcription initiation"/>
    <property type="evidence" value="ECO:0007669"/>
    <property type="project" value="InterPro"/>
</dbReference>
<dbReference type="SUPFAM" id="SSF88946">
    <property type="entry name" value="Sigma2 domain of RNA polymerase sigma factors"/>
    <property type="match status" value="1"/>
</dbReference>
<dbReference type="SUPFAM" id="SSF88659">
    <property type="entry name" value="Sigma3 and sigma4 domains of RNA polymerase sigma factors"/>
    <property type="match status" value="1"/>
</dbReference>